<sequence length="352" mass="41771">MLDKNPEETMTATFNRIFICKNSRQSRNPVTNENEIFEYNFCFPLIKAIKNDSNKFQNLKRIVRDFVNSLENDEKINYFDIFAELLLSSELKENVDDEKHVENPIHFSSAAETVSSIPLKCERPKRSLNKNISYQECDENDECRRKRRKIAVSIKPSYKNSATSHFDLTEPTPKNTPENVDFDIVEYLHDGKLDRKLLVFTSKERKQCYEYMFVVHFCRCIKCFVQKKVIKIKPTIHDDGSRTFDFNTEKHICEPIEYLPENYQSLIIKPSNFKFVQRLTNGKMHPLLIIFDIKDKNMCYRFGFESHHNFFLCYGCKIQGQKFFARFIQYEGQTVVELSRFQHICKPQKYTP</sequence>
<name>A0A914Q1Y3_9BILA</name>
<dbReference type="WBParaSite" id="PDA_v2.g21130.t1">
    <property type="protein sequence ID" value="PDA_v2.g21130.t1"/>
    <property type="gene ID" value="PDA_v2.g21130"/>
</dbReference>
<reference evidence="2" key="1">
    <citation type="submission" date="2022-11" db="UniProtKB">
        <authorList>
            <consortium name="WormBaseParasite"/>
        </authorList>
    </citation>
    <scope>IDENTIFICATION</scope>
</reference>
<protein>
    <submittedName>
        <fullName evidence="2">Uncharacterized protein</fullName>
    </submittedName>
</protein>
<keyword evidence="1" id="KW-1185">Reference proteome</keyword>
<accession>A0A914Q1Y3</accession>
<evidence type="ECO:0000313" key="2">
    <source>
        <dbReference type="WBParaSite" id="PDA_v2.g21130.t1"/>
    </source>
</evidence>
<evidence type="ECO:0000313" key="1">
    <source>
        <dbReference type="Proteomes" id="UP000887578"/>
    </source>
</evidence>
<proteinExistence type="predicted"/>
<dbReference type="Proteomes" id="UP000887578">
    <property type="component" value="Unplaced"/>
</dbReference>
<dbReference type="AlphaFoldDB" id="A0A914Q1Y3"/>
<organism evidence="1 2">
    <name type="scientific">Panagrolaimus davidi</name>
    <dbReference type="NCBI Taxonomy" id="227884"/>
    <lineage>
        <taxon>Eukaryota</taxon>
        <taxon>Metazoa</taxon>
        <taxon>Ecdysozoa</taxon>
        <taxon>Nematoda</taxon>
        <taxon>Chromadorea</taxon>
        <taxon>Rhabditida</taxon>
        <taxon>Tylenchina</taxon>
        <taxon>Panagrolaimomorpha</taxon>
        <taxon>Panagrolaimoidea</taxon>
        <taxon>Panagrolaimidae</taxon>
        <taxon>Panagrolaimus</taxon>
    </lineage>
</organism>